<dbReference type="InterPro" id="IPR056924">
    <property type="entry name" value="SH3_Tf2-1"/>
</dbReference>
<evidence type="ECO:0000256" key="3">
    <source>
        <dbReference type="ARBA" id="ARBA00022695"/>
    </source>
</evidence>
<dbReference type="PROSITE" id="PS50994">
    <property type="entry name" value="INTEGRASE"/>
    <property type="match status" value="1"/>
</dbReference>
<dbReference type="GO" id="GO:0015074">
    <property type="term" value="P:DNA integration"/>
    <property type="evidence" value="ECO:0007669"/>
    <property type="project" value="InterPro"/>
</dbReference>
<dbReference type="InterPro" id="IPR041577">
    <property type="entry name" value="RT_RNaseH_2"/>
</dbReference>
<evidence type="ECO:0000256" key="7">
    <source>
        <dbReference type="ARBA" id="ARBA00022918"/>
    </source>
</evidence>
<dbReference type="GO" id="GO:0008233">
    <property type="term" value="F:peptidase activity"/>
    <property type="evidence" value="ECO:0007669"/>
    <property type="project" value="UniProtKB-KW"/>
</dbReference>
<evidence type="ECO:0000256" key="1">
    <source>
        <dbReference type="ARBA" id="ARBA00022670"/>
    </source>
</evidence>
<dbReference type="InterPro" id="IPR005162">
    <property type="entry name" value="Retrotrans_gag_dom"/>
</dbReference>
<dbReference type="CDD" id="cd01647">
    <property type="entry name" value="RT_LTR"/>
    <property type="match status" value="1"/>
</dbReference>
<proteinExistence type="predicted"/>
<dbReference type="InterPro" id="IPR050951">
    <property type="entry name" value="Retrovirus_Pol_polyprotein"/>
</dbReference>
<evidence type="ECO:0000256" key="4">
    <source>
        <dbReference type="ARBA" id="ARBA00022722"/>
    </source>
</evidence>
<gene>
    <name evidence="11" type="ORF">Tci_060325</name>
</gene>
<dbReference type="InterPro" id="IPR043128">
    <property type="entry name" value="Rev_trsase/Diguanyl_cyclase"/>
</dbReference>
<feature type="domain" description="Integrase catalytic" evidence="10">
    <location>
        <begin position="828"/>
        <end position="938"/>
    </location>
</feature>
<dbReference type="InterPro" id="IPR000477">
    <property type="entry name" value="RT_dom"/>
</dbReference>
<dbReference type="InterPro" id="IPR012337">
    <property type="entry name" value="RNaseH-like_sf"/>
</dbReference>
<reference evidence="11" key="1">
    <citation type="journal article" date="2019" name="Sci. Rep.">
        <title>Draft genome of Tanacetum cinerariifolium, the natural source of mosquito coil.</title>
        <authorList>
            <person name="Yamashiro T."/>
            <person name="Shiraishi A."/>
            <person name="Satake H."/>
            <person name="Nakayama K."/>
        </authorList>
    </citation>
    <scope>NUCLEOTIDE SEQUENCE</scope>
</reference>
<dbReference type="Pfam" id="PF24626">
    <property type="entry name" value="SH3_Tf2-1"/>
    <property type="match status" value="1"/>
</dbReference>
<keyword evidence="4" id="KW-0540">Nuclease</keyword>
<dbReference type="PANTHER" id="PTHR37984:SF5">
    <property type="entry name" value="PROTEIN NYNRIN-LIKE"/>
    <property type="match status" value="1"/>
</dbReference>
<dbReference type="EMBL" id="BKCJ010009731">
    <property type="protein sequence ID" value="GEU88347.1"/>
    <property type="molecule type" value="Genomic_DNA"/>
</dbReference>
<keyword evidence="1" id="KW-0645">Protease</keyword>
<dbReference type="Gene3D" id="3.10.10.10">
    <property type="entry name" value="HIV Type 1 Reverse Transcriptase, subunit A, domain 1"/>
    <property type="match status" value="1"/>
</dbReference>
<dbReference type="GO" id="GO:0004519">
    <property type="term" value="F:endonuclease activity"/>
    <property type="evidence" value="ECO:0007669"/>
    <property type="project" value="UniProtKB-KW"/>
</dbReference>
<sequence>MRLDVPKFNGSDPESWIFASNEYFSLLETTPEQRLRIIGFNLEADAAEWYRWMTRNKLITSWDGFLESVQNQFGLSKYEDPQGALSKLLHAGSVAQYQSEFEKLMNQVTNVSESLLISFYISGLKPAIQRELLASKPTSVGDAFALARVTEAQFADHGSTPAVATMRDANTWVREHKCSGKFILLMTDEDDESPGSDALPKEDEALESGDISILNSLVGHGSPRFSMDVDLYVLPMQGPDVVLGIQWLQKLGKGDKSLRMKRISLHRMQALLETNDVYGIYELHNLSAEEHINGVESQATSTGNYEIDQLLIQFDSLFQVPTSLPPHRLIDHRIHLLPNMKPVNVRPYRYPHYQNGEMEKIVDYRALNAVTVKDKFLIPTTDEMFDEVGGARIFTKLDLRAGYHQIRVYDRDIYKTAFRTQGGHYEFLVMPFGLTNAPYTFQATMNRLFSPYLRKFVSVFFDDIIIYSTTLTAYVEHLQCVFQCLQEHKFFIKKSKCVFGVATLEYLGHIISNNGVEMDPKKIAAVIDWLVPTNQRQVRGFLGLAGYYRRFIQGYAMMAAPLTNILQKDEFKWGELEFRAFEGLKQQLTNAPVLGLPNFNETFVVEADASAGGIGVILLQNNKPICYFSRSLGTQMRIAATYQKELFAIVEAIYKWRQYVVGRKFIVRTDHKSIKELLQQVIQTPLQHKYVRKLMGFDFVIEYKPGVSNQAADALSSIFEEEEVTAVFLAISQPVVGLVSELKQENEVLEELHELHERMDRGELSSDFRRENRLLLFRDRYYLGAESKLKTPMLHEFHNTPSAGHGRSKKMLVGLSALFYWKGGLLQPLSTPYAIGEDVSVDFITRFPPSKGLTVILVVVDRFSKYAHFGALSTNFNAHMVVEVFMDIVVKHHGIPKTIVSDRDPIFVSKFWKQLFQFSGTQLNHSTAYHPQMDGQKEAKYCHNTSYHSSIKMSPYQALYGKLPPLDIPYPRGSSKVAIVDEALGEQVELLLELKQNLLAAKNCMEMKANRHRRKVEFNPGDKVLVKLQPYRQLTLAKRLSNKLSKRYYGPYEILERVGKVTYRLALPETSKIHPVFHISILKAFSGNGIEKVSDLPEELYEGRPVEQPLTVCDAYTVLRNGIPTQQILVQWVGGSPEEAT</sequence>
<dbReference type="FunFam" id="3.10.10.10:FF:000007">
    <property type="entry name" value="Retrovirus-related Pol polyprotein from transposon 17.6-like Protein"/>
    <property type="match status" value="1"/>
</dbReference>
<name>A0A6L2NRY1_TANCI</name>
<keyword evidence="2" id="KW-0808">Transferase</keyword>
<dbReference type="Pfam" id="PF03732">
    <property type="entry name" value="Retrotrans_gag"/>
    <property type="match status" value="1"/>
</dbReference>
<dbReference type="SUPFAM" id="SSF56672">
    <property type="entry name" value="DNA/RNA polymerases"/>
    <property type="match status" value="1"/>
</dbReference>
<dbReference type="PROSITE" id="PS50878">
    <property type="entry name" value="RT_POL"/>
    <property type="match status" value="1"/>
</dbReference>
<dbReference type="GO" id="GO:0003964">
    <property type="term" value="F:RNA-directed DNA polymerase activity"/>
    <property type="evidence" value="ECO:0007669"/>
    <property type="project" value="UniProtKB-KW"/>
</dbReference>
<dbReference type="GO" id="GO:0003676">
    <property type="term" value="F:nucleic acid binding"/>
    <property type="evidence" value="ECO:0007669"/>
    <property type="project" value="InterPro"/>
</dbReference>
<keyword evidence="5" id="KW-0255">Endonuclease</keyword>
<dbReference type="Pfam" id="PF00665">
    <property type="entry name" value="rve"/>
    <property type="match status" value="1"/>
</dbReference>
<feature type="domain" description="Reverse transcriptase" evidence="9">
    <location>
        <begin position="318"/>
        <end position="511"/>
    </location>
</feature>
<evidence type="ECO:0000256" key="2">
    <source>
        <dbReference type="ARBA" id="ARBA00022679"/>
    </source>
</evidence>
<dbReference type="FunFam" id="3.30.70.270:FF:000020">
    <property type="entry name" value="Transposon Tf2-6 polyprotein-like Protein"/>
    <property type="match status" value="1"/>
</dbReference>
<evidence type="ECO:0000259" key="9">
    <source>
        <dbReference type="PROSITE" id="PS50878"/>
    </source>
</evidence>
<keyword evidence="8" id="KW-0511">Multifunctional enzyme</keyword>
<dbReference type="AlphaFoldDB" id="A0A6L2NRY1"/>
<keyword evidence="3" id="KW-0548">Nucleotidyltransferase</keyword>
<comment type="caution">
    <text evidence="11">The sequence shown here is derived from an EMBL/GenBank/DDBJ whole genome shotgun (WGS) entry which is preliminary data.</text>
</comment>
<accession>A0A6L2NRY1</accession>
<evidence type="ECO:0000259" key="10">
    <source>
        <dbReference type="PROSITE" id="PS50994"/>
    </source>
</evidence>
<dbReference type="SUPFAM" id="SSF53098">
    <property type="entry name" value="Ribonuclease H-like"/>
    <property type="match status" value="1"/>
</dbReference>
<dbReference type="GO" id="GO:0006508">
    <property type="term" value="P:proteolysis"/>
    <property type="evidence" value="ECO:0007669"/>
    <property type="project" value="UniProtKB-KW"/>
</dbReference>
<dbReference type="InterPro" id="IPR001584">
    <property type="entry name" value="Integrase_cat-core"/>
</dbReference>
<dbReference type="PANTHER" id="PTHR37984">
    <property type="entry name" value="PROTEIN CBG26694"/>
    <property type="match status" value="1"/>
</dbReference>
<protein>
    <submittedName>
        <fullName evidence="11">Ty3/gypsy retrotransposon protein</fullName>
    </submittedName>
</protein>
<dbReference type="Pfam" id="PF17919">
    <property type="entry name" value="RT_RNaseH_2"/>
    <property type="match status" value="1"/>
</dbReference>
<evidence type="ECO:0000256" key="8">
    <source>
        <dbReference type="ARBA" id="ARBA00023268"/>
    </source>
</evidence>
<evidence type="ECO:0000256" key="6">
    <source>
        <dbReference type="ARBA" id="ARBA00022801"/>
    </source>
</evidence>
<dbReference type="InterPro" id="IPR043502">
    <property type="entry name" value="DNA/RNA_pol_sf"/>
</dbReference>
<dbReference type="Pfam" id="PF00078">
    <property type="entry name" value="RVT_1"/>
    <property type="match status" value="1"/>
</dbReference>
<keyword evidence="7" id="KW-0695">RNA-directed DNA polymerase</keyword>
<dbReference type="InterPro" id="IPR036397">
    <property type="entry name" value="RNaseH_sf"/>
</dbReference>
<dbReference type="CDD" id="cd09274">
    <property type="entry name" value="RNase_HI_RT_Ty3"/>
    <property type="match status" value="1"/>
</dbReference>
<evidence type="ECO:0000313" key="11">
    <source>
        <dbReference type="EMBL" id="GEU88347.1"/>
    </source>
</evidence>
<dbReference type="Gene3D" id="3.30.420.10">
    <property type="entry name" value="Ribonuclease H-like superfamily/Ribonuclease H"/>
    <property type="match status" value="1"/>
</dbReference>
<evidence type="ECO:0000256" key="5">
    <source>
        <dbReference type="ARBA" id="ARBA00022759"/>
    </source>
</evidence>
<keyword evidence="6" id="KW-0378">Hydrolase</keyword>
<organism evidence="11">
    <name type="scientific">Tanacetum cinerariifolium</name>
    <name type="common">Dalmatian daisy</name>
    <name type="synonym">Chrysanthemum cinerariifolium</name>
    <dbReference type="NCBI Taxonomy" id="118510"/>
    <lineage>
        <taxon>Eukaryota</taxon>
        <taxon>Viridiplantae</taxon>
        <taxon>Streptophyta</taxon>
        <taxon>Embryophyta</taxon>
        <taxon>Tracheophyta</taxon>
        <taxon>Spermatophyta</taxon>
        <taxon>Magnoliopsida</taxon>
        <taxon>eudicotyledons</taxon>
        <taxon>Gunneridae</taxon>
        <taxon>Pentapetalae</taxon>
        <taxon>asterids</taxon>
        <taxon>campanulids</taxon>
        <taxon>Asterales</taxon>
        <taxon>Asteraceae</taxon>
        <taxon>Asteroideae</taxon>
        <taxon>Anthemideae</taxon>
        <taxon>Anthemidinae</taxon>
        <taxon>Tanacetum</taxon>
    </lineage>
</organism>
<dbReference type="Gene3D" id="3.30.70.270">
    <property type="match status" value="2"/>
</dbReference>